<reference evidence="1" key="1">
    <citation type="submission" date="2020-04" db="EMBL/GenBank/DDBJ databases">
        <authorList>
            <person name="Chiriac C."/>
            <person name="Salcher M."/>
            <person name="Ghai R."/>
            <person name="Kavagutti S V."/>
        </authorList>
    </citation>
    <scope>NUCLEOTIDE SEQUENCE</scope>
</reference>
<organism evidence="1">
    <name type="scientific">uncultured Caudovirales phage</name>
    <dbReference type="NCBI Taxonomy" id="2100421"/>
    <lineage>
        <taxon>Viruses</taxon>
        <taxon>Duplodnaviria</taxon>
        <taxon>Heunggongvirae</taxon>
        <taxon>Uroviricota</taxon>
        <taxon>Caudoviricetes</taxon>
        <taxon>Peduoviridae</taxon>
        <taxon>Maltschvirus</taxon>
        <taxon>Maltschvirus maltsch</taxon>
    </lineage>
</organism>
<name>A0A6J5N9V4_9CAUD</name>
<proteinExistence type="predicted"/>
<dbReference type="CDD" id="cd20335">
    <property type="entry name" value="BRcat_RBR"/>
    <property type="match status" value="1"/>
</dbReference>
<accession>A0A6J5N9V4</accession>
<gene>
    <name evidence="1" type="ORF">UFOVP637_47</name>
</gene>
<evidence type="ECO:0000313" key="1">
    <source>
        <dbReference type="EMBL" id="CAB4154211.1"/>
    </source>
</evidence>
<dbReference type="EMBL" id="LR796609">
    <property type="protein sequence ID" value="CAB4154211.1"/>
    <property type="molecule type" value="Genomic_DNA"/>
</dbReference>
<protein>
    <submittedName>
        <fullName evidence="1">Uncharacterized protein</fullName>
    </submittedName>
</protein>
<sequence length="287" mass="33046">MPTNLHIWRRTTRLLWQWWISTQISYFNRWDTVLVETEQLTCNICLRPSRNEGACFTCRFNLQSQLIELPELQYEAGMYLTPGRSGSGSPSTERSIGINVSALDFSMATELIAILHGWEQIIRSERKLTPPALVLKERTRDLEVEATCQFHITHLDWIVQQDWAKDFAGEVKELHSKGMAAAKRFKEQPRRIPCPTDDCKKFVVIDVENLEKGVTCHGCKNSWSVIRLIALAMSNPNRRFYLDIEAIALWLGITQRAVYKIIKGNPIPQKGKLFDLAAIIKMRDKTN</sequence>